<sequence length="59" mass="6880">MINDVLNIVHSIFTPLVFLCYSVKSWGDLRDIFGWKKRLLVSRACKCSKELYQCDLQGK</sequence>
<protein>
    <submittedName>
        <fullName evidence="1">Uncharacterized protein</fullName>
    </submittedName>
</protein>
<dbReference type="EMBL" id="HACG01024353">
    <property type="protein sequence ID" value="CEK71218.1"/>
    <property type="molecule type" value="Transcribed_RNA"/>
</dbReference>
<evidence type="ECO:0000313" key="1">
    <source>
        <dbReference type="EMBL" id="CEK71218.1"/>
    </source>
</evidence>
<reference evidence="1" key="1">
    <citation type="submission" date="2014-12" db="EMBL/GenBank/DDBJ databases">
        <title>Insight into the proteome of Arion vulgaris.</title>
        <authorList>
            <person name="Aradska J."/>
            <person name="Bulat T."/>
            <person name="Smidak R."/>
            <person name="Sarate P."/>
            <person name="Gangsoo J."/>
            <person name="Sialana F."/>
            <person name="Bilban M."/>
            <person name="Lubec G."/>
        </authorList>
    </citation>
    <scope>NUCLEOTIDE SEQUENCE</scope>
    <source>
        <tissue evidence="1">Skin</tissue>
    </source>
</reference>
<accession>A0A0B6ZRK1</accession>
<organism evidence="1">
    <name type="scientific">Arion vulgaris</name>
    <dbReference type="NCBI Taxonomy" id="1028688"/>
    <lineage>
        <taxon>Eukaryota</taxon>
        <taxon>Metazoa</taxon>
        <taxon>Spiralia</taxon>
        <taxon>Lophotrochozoa</taxon>
        <taxon>Mollusca</taxon>
        <taxon>Gastropoda</taxon>
        <taxon>Heterobranchia</taxon>
        <taxon>Euthyneura</taxon>
        <taxon>Panpulmonata</taxon>
        <taxon>Eupulmonata</taxon>
        <taxon>Stylommatophora</taxon>
        <taxon>Helicina</taxon>
        <taxon>Arionoidea</taxon>
        <taxon>Arionidae</taxon>
        <taxon>Arion</taxon>
    </lineage>
</organism>
<dbReference type="AlphaFoldDB" id="A0A0B6ZRK1"/>
<proteinExistence type="predicted"/>
<gene>
    <name evidence="1" type="primary">ORF77404</name>
</gene>
<name>A0A0B6ZRK1_9EUPU</name>